<dbReference type="KEGG" id="talb:FTW19_17290"/>
<dbReference type="Proteomes" id="UP000321820">
    <property type="component" value="Chromosome"/>
</dbReference>
<accession>A0A5B9EGN6</accession>
<dbReference type="InterPro" id="IPR023186">
    <property type="entry name" value="IUNH"/>
</dbReference>
<keyword evidence="6" id="KW-1185">Reference proteome</keyword>
<sequence>MHRIRRIHCFAILLCLLAQTAQSQTAAPAPASHQIIIDTDIGDDIDDAFALALALQSRDINLLGVTTATGDTKTRAQLALRMLRESGHGSIPVATGRATRPPTTLTQEDFAKDIDLRGVRFPSAVDFALAQIRKHPHQIELVAIGPLTNLGDMIDRDPATFHLLKRIVIMGGDIPTETEKALPEWNIKNDIAAAQKVFTSGVPMTVFPLNSTRLRLDAEKRKTIFRQASPLTYMLTALYYQWGQETPTLFDAMTIASLLLPDVCPITPMQVSVDEKGSTVPSSGTPNVDVCLTAHEDQFFQLYLQRILAKHP</sequence>
<keyword evidence="3" id="KW-0732">Signal</keyword>
<evidence type="ECO:0000259" key="4">
    <source>
        <dbReference type="Pfam" id="PF01156"/>
    </source>
</evidence>
<evidence type="ECO:0000313" key="6">
    <source>
        <dbReference type="Proteomes" id="UP000321820"/>
    </source>
</evidence>
<evidence type="ECO:0000256" key="2">
    <source>
        <dbReference type="ARBA" id="ARBA00023295"/>
    </source>
</evidence>
<dbReference type="GO" id="GO:0006152">
    <property type="term" value="P:purine nucleoside catabolic process"/>
    <property type="evidence" value="ECO:0007669"/>
    <property type="project" value="TreeGrafter"/>
</dbReference>
<evidence type="ECO:0000313" key="5">
    <source>
        <dbReference type="EMBL" id="QEE29591.1"/>
    </source>
</evidence>
<dbReference type="PANTHER" id="PTHR12304">
    <property type="entry name" value="INOSINE-URIDINE PREFERRING NUCLEOSIDE HYDROLASE"/>
    <property type="match status" value="1"/>
</dbReference>
<evidence type="ECO:0000256" key="3">
    <source>
        <dbReference type="SAM" id="SignalP"/>
    </source>
</evidence>
<dbReference type="PANTHER" id="PTHR12304:SF4">
    <property type="entry name" value="URIDINE NUCLEOSIDASE"/>
    <property type="match status" value="1"/>
</dbReference>
<keyword evidence="1 5" id="KW-0378">Hydrolase</keyword>
<dbReference type="OrthoDB" id="9797882at2"/>
<dbReference type="SUPFAM" id="SSF53590">
    <property type="entry name" value="Nucleoside hydrolase"/>
    <property type="match status" value="1"/>
</dbReference>
<feature type="chain" id="PRO_5023147176" evidence="3">
    <location>
        <begin position="27"/>
        <end position="312"/>
    </location>
</feature>
<dbReference type="InterPro" id="IPR001910">
    <property type="entry name" value="Inosine/uridine_hydrolase_dom"/>
</dbReference>
<name>A0A5B9EGN6_9BACT</name>
<feature type="signal peptide" evidence="3">
    <location>
        <begin position="1"/>
        <end position="26"/>
    </location>
</feature>
<gene>
    <name evidence="5" type="ORF">FTW19_17290</name>
</gene>
<dbReference type="AlphaFoldDB" id="A0A5B9EGN6"/>
<proteinExistence type="predicted"/>
<evidence type="ECO:0000256" key="1">
    <source>
        <dbReference type="ARBA" id="ARBA00022801"/>
    </source>
</evidence>
<dbReference type="InterPro" id="IPR036452">
    <property type="entry name" value="Ribo_hydro-like"/>
</dbReference>
<dbReference type="Pfam" id="PF01156">
    <property type="entry name" value="IU_nuc_hydro"/>
    <property type="match status" value="1"/>
</dbReference>
<feature type="domain" description="Inosine/uridine-preferring nucleoside hydrolase" evidence="4">
    <location>
        <begin position="35"/>
        <end position="301"/>
    </location>
</feature>
<reference evidence="5 6" key="1">
    <citation type="submission" date="2019-08" db="EMBL/GenBank/DDBJ databases">
        <title>Complete genome sequence of Terriglobus albidus strain ORNL.</title>
        <authorList>
            <person name="Podar M."/>
        </authorList>
    </citation>
    <scope>NUCLEOTIDE SEQUENCE [LARGE SCALE GENOMIC DNA]</scope>
    <source>
        <strain evidence="5 6">ORNL</strain>
    </source>
</reference>
<dbReference type="Gene3D" id="3.90.245.10">
    <property type="entry name" value="Ribonucleoside hydrolase-like"/>
    <property type="match status" value="1"/>
</dbReference>
<dbReference type="GO" id="GO:0008477">
    <property type="term" value="F:purine nucleosidase activity"/>
    <property type="evidence" value="ECO:0007669"/>
    <property type="project" value="TreeGrafter"/>
</dbReference>
<organism evidence="5 6">
    <name type="scientific">Terriglobus albidus</name>
    <dbReference type="NCBI Taxonomy" id="1592106"/>
    <lineage>
        <taxon>Bacteria</taxon>
        <taxon>Pseudomonadati</taxon>
        <taxon>Acidobacteriota</taxon>
        <taxon>Terriglobia</taxon>
        <taxon>Terriglobales</taxon>
        <taxon>Acidobacteriaceae</taxon>
        <taxon>Terriglobus</taxon>
    </lineage>
</organism>
<protein>
    <submittedName>
        <fullName evidence="5">Nucleoside hydrolase</fullName>
    </submittedName>
</protein>
<dbReference type="GO" id="GO:0005829">
    <property type="term" value="C:cytosol"/>
    <property type="evidence" value="ECO:0007669"/>
    <property type="project" value="TreeGrafter"/>
</dbReference>
<dbReference type="EMBL" id="CP042806">
    <property type="protein sequence ID" value="QEE29591.1"/>
    <property type="molecule type" value="Genomic_DNA"/>
</dbReference>
<keyword evidence="2" id="KW-0326">Glycosidase</keyword>